<accession>A0AAE1ALE8</accession>
<dbReference type="PANTHER" id="PTHR46599">
    <property type="entry name" value="PIGGYBAC TRANSPOSABLE ELEMENT-DERIVED PROTEIN 4"/>
    <property type="match status" value="1"/>
</dbReference>
<comment type="caution">
    <text evidence="3">The sequence shown here is derived from an EMBL/GenBank/DDBJ whole genome shotgun (WGS) entry which is preliminary data.</text>
</comment>
<reference evidence="3" key="1">
    <citation type="journal article" date="2023" name="G3 (Bethesda)">
        <title>A reference genome for the long-term kleptoplast-retaining sea slug Elysia crispata morphotype clarki.</title>
        <authorList>
            <person name="Eastman K.E."/>
            <person name="Pendleton A.L."/>
            <person name="Shaikh M.A."/>
            <person name="Suttiyut T."/>
            <person name="Ogas R."/>
            <person name="Tomko P."/>
            <person name="Gavelis G."/>
            <person name="Widhalm J.R."/>
            <person name="Wisecaver J.H."/>
        </authorList>
    </citation>
    <scope>NUCLEOTIDE SEQUENCE</scope>
    <source>
        <strain evidence="3">ECLA1</strain>
    </source>
</reference>
<dbReference type="InterPro" id="IPR029526">
    <property type="entry name" value="PGBD"/>
</dbReference>
<evidence type="ECO:0000256" key="1">
    <source>
        <dbReference type="SAM" id="MobiDB-lite"/>
    </source>
</evidence>
<feature type="domain" description="PiggyBac transposable element-derived protein" evidence="2">
    <location>
        <begin position="198"/>
        <end position="307"/>
    </location>
</feature>
<gene>
    <name evidence="3" type="ORF">RRG08_001709</name>
</gene>
<dbReference type="PANTHER" id="PTHR46599:SF3">
    <property type="entry name" value="PIGGYBAC TRANSPOSABLE ELEMENT-DERIVED PROTEIN 4"/>
    <property type="match status" value="1"/>
</dbReference>
<organism evidence="3 4">
    <name type="scientific">Elysia crispata</name>
    <name type="common">lettuce slug</name>
    <dbReference type="NCBI Taxonomy" id="231223"/>
    <lineage>
        <taxon>Eukaryota</taxon>
        <taxon>Metazoa</taxon>
        <taxon>Spiralia</taxon>
        <taxon>Lophotrochozoa</taxon>
        <taxon>Mollusca</taxon>
        <taxon>Gastropoda</taxon>
        <taxon>Heterobranchia</taxon>
        <taxon>Euthyneura</taxon>
        <taxon>Panpulmonata</taxon>
        <taxon>Sacoglossa</taxon>
        <taxon>Placobranchoidea</taxon>
        <taxon>Plakobranchidae</taxon>
        <taxon>Elysia</taxon>
    </lineage>
</organism>
<sequence>MEFLRFHLQHHRASSSSLLRESPVADVELNPLSPQLDVSDNPENSLDIAPRSHSSPPRSTPPVQQGSLNSAARPKAKKRDTNDLDSAVLSYINRTPARDGEPEDPAIGWFKSLLPMYNSLTSIEILEFQSKVVLELRSLMLAKEQRITRPPNPMPHNYTNIQPPPQIPMPHNNASVQSPPQDIYSTSRAFSCSIPEPAAQKGSVAKNEHRSAQADGLSFSVWLDTKAACILSNFHHPTQSGRVNRMIGHHEQRPVEVPLALADYQRNMMRLGLCDQMLGYYMQAHKTRKWWHRVFIFLTMVTTHNAYIITQDSNPDYVKRKWPSFKGFVEDLIADLTKDSKTKRAPPNLLQHLIMLIFD</sequence>
<keyword evidence="4" id="KW-1185">Reference proteome</keyword>
<name>A0AAE1ALE8_9GAST</name>
<dbReference type="Proteomes" id="UP001283361">
    <property type="component" value="Unassembled WGS sequence"/>
</dbReference>
<dbReference type="EMBL" id="JAWDGP010001678">
    <property type="protein sequence ID" value="KAK3789321.1"/>
    <property type="molecule type" value="Genomic_DNA"/>
</dbReference>
<dbReference type="AlphaFoldDB" id="A0AAE1ALE8"/>
<feature type="region of interest" description="Disordered" evidence="1">
    <location>
        <begin position="30"/>
        <end position="84"/>
    </location>
</feature>
<evidence type="ECO:0000313" key="3">
    <source>
        <dbReference type="EMBL" id="KAK3789321.1"/>
    </source>
</evidence>
<evidence type="ECO:0000259" key="2">
    <source>
        <dbReference type="Pfam" id="PF13843"/>
    </source>
</evidence>
<protein>
    <recommendedName>
        <fullName evidence="2">PiggyBac transposable element-derived protein domain-containing protein</fullName>
    </recommendedName>
</protein>
<proteinExistence type="predicted"/>
<evidence type="ECO:0000313" key="4">
    <source>
        <dbReference type="Proteomes" id="UP001283361"/>
    </source>
</evidence>
<dbReference type="Pfam" id="PF13843">
    <property type="entry name" value="DDE_Tnp_1_7"/>
    <property type="match status" value="1"/>
</dbReference>
<feature type="compositionally biased region" description="Polar residues" evidence="1">
    <location>
        <begin position="32"/>
        <end position="44"/>
    </location>
</feature>